<reference evidence="1 2" key="1">
    <citation type="submission" date="2024-06" db="EMBL/GenBank/DDBJ databases">
        <title>Sorghum-associated microbial communities from plants grown in Nebraska, USA.</title>
        <authorList>
            <person name="Schachtman D."/>
        </authorList>
    </citation>
    <scope>NUCLEOTIDE SEQUENCE [LARGE SCALE GENOMIC DNA]</scope>
    <source>
        <strain evidence="1 2">2857</strain>
    </source>
</reference>
<dbReference type="Proteomes" id="UP001549257">
    <property type="component" value="Unassembled WGS sequence"/>
</dbReference>
<dbReference type="EMBL" id="JBEPSJ010000002">
    <property type="protein sequence ID" value="MET4582253.1"/>
    <property type="molecule type" value="Genomic_DNA"/>
</dbReference>
<accession>A0ABV2QNZ7</accession>
<dbReference type="InterPro" id="IPR011051">
    <property type="entry name" value="RmlC_Cupin_sf"/>
</dbReference>
<sequence>MVTDDPAITNADLYSVLWENEFVRVLEYRDTPGTSSTPHDHPNSVMITLSDFRRRLSTGDRQLEVALPSGQAVWLPAQRHHGENIGDTATHVIFVELKGASAGDAGLGVLGPE</sequence>
<evidence type="ECO:0000313" key="1">
    <source>
        <dbReference type="EMBL" id="MET4582253.1"/>
    </source>
</evidence>
<dbReference type="RefSeq" id="WP_354024455.1">
    <property type="nucleotide sequence ID" value="NZ_JBEPSJ010000002.1"/>
</dbReference>
<evidence type="ECO:0000313" key="2">
    <source>
        <dbReference type="Proteomes" id="UP001549257"/>
    </source>
</evidence>
<protein>
    <submittedName>
        <fullName evidence="1">Quercetin dioxygenase-like cupin family protein</fullName>
    </submittedName>
</protein>
<organism evidence="1 2">
    <name type="scientific">Conyzicola nivalis</name>
    <dbReference type="NCBI Taxonomy" id="1477021"/>
    <lineage>
        <taxon>Bacteria</taxon>
        <taxon>Bacillati</taxon>
        <taxon>Actinomycetota</taxon>
        <taxon>Actinomycetes</taxon>
        <taxon>Micrococcales</taxon>
        <taxon>Microbacteriaceae</taxon>
        <taxon>Conyzicola</taxon>
    </lineage>
</organism>
<proteinExistence type="predicted"/>
<name>A0ABV2QNZ7_9MICO</name>
<comment type="caution">
    <text evidence="1">The sequence shown here is derived from an EMBL/GenBank/DDBJ whole genome shotgun (WGS) entry which is preliminary data.</text>
</comment>
<dbReference type="SUPFAM" id="SSF51182">
    <property type="entry name" value="RmlC-like cupins"/>
    <property type="match status" value="1"/>
</dbReference>
<dbReference type="InterPro" id="IPR014710">
    <property type="entry name" value="RmlC-like_jellyroll"/>
</dbReference>
<gene>
    <name evidence="1" type="ORF">ABIE21_001763</name>
</gene>
<keyword evidence="2" id="KW-1185">Reference proteome</keyword>
<dbReference type="Gene3D" id="2.60.120.10">
    <property type="entry name" value="Jelly Rolls"/>
    <property type="match status" value="1"/>
</dbReference>